<evidence type="ECO:0000313" key="3">
    <source>
        <dbReference type="EMBL" id="MED6224096.1"/>
    </source>
</evidence>
<gene>
    <name evidence="3" type="ORF">PIB30_080449</name>
</gene>
<organism evidence="3 4">
    <name type="scientific">Stylosanthes scabra</name>
    <dbReference type="NCBI Taxonomy" id="79078"/>
    <lineage>
        <taxon>Eukaryota</taxon>
        <taxon>Viridiplantae</taxon>
        <taxon>Streptophyta</taxon>
        <taxon>Embryophyta</taxon>
        <taxon>Tracheophyta</taxon>
        <taxon>Spermatophyta</taxon>
        <taxon>Magnoliopsida</taxon>
        <taxon>eudicotyledons</taxon>
        <taxon>Gunneridae</taxon>
        <taxon>Pentapetalae</taxon>
        <taxon>rosids</taxon>
        <taxon>fabids</taxon>
        <taxon>Fabales</taxon>
        <taxon>Fabaceae</taxon>
        <taxon>Papilionoideae</taxon>
        <taxon>50 kb inversion clade</taxon>
        <taxon>dalbergioids sensu lato</taxon>
        <taxon>Dalbergieae</taxon>
        <taxon>Pterocarpus clade</taxon>
        <taxon>Stylosanthes</taxon>
    </lineage>
</organism>
<feature type="non-terminal residue" evidence="3">
    <location>
        <position position="1"/>
    </location>
</feature>
<accession>A0ABU6ZQR4</accession>
<keyword evidence="4" id="KW-1185">Reference proteome</keyword>
<proteinExistence type="predicted"/>
<sequence length="269" mass="30545">KMTSYITLVYHHMGKLERDLNMNLVYAGGQETYFDYVNPEKLNMMIMKDLFVGLGYNGYDYMYWLDEEIGLNGGGLNMITGDLAVVMMGNWALNHESVVHVYFEHPIDRAVEVHVLDDDNNRVQPQPPPKEDTPKKMKRVKTSVKRTPTPKKRALSRNSRKIGQASQNFVHKLSDLTAETQPIIQEHIDPTAEELDISQSQPPKETQSQPQGQSQSQPQPQPESNPQTQSQPQSQHQPQPQPQPQSQAQAQTQSEIQPEHQPEAQSSQP</sequence>
<reference evidence="3 4" key="1">
    <citation type="journal article" date="2023" name="Plants (Basel)">
        <title>Bridging the Gap: Combining Genomics and Transcriptomics Approaches to Understand Stylosanthes scabra, an Orphan Legume from the Brazilian Caatinga.</title>
        <authorList>
            <person name="Ferreira-Neto J.R.C."/>
            <person name="da Silva M.D."/>
            <person name="Binneck E."/>
            <person name="de Melo N.F."/>
            <person name="da Silva R.H."/>
            <person name="de Melo A.L.T.M."/>
            <person name="Pandolfi V."/>
            <person name="Bustamante F.O."/>
            <person name="Brasileiro-Vidal A.C."/>
            <person name="Benko-Iseppon A.M."/>
        </authorList>
    </citation>
    <scope>NUCLEOTIDE SEQUENCE [LARGE SCALE GENOMIC DNA]</scope>
    <source>
        <tissue evidence="3">Leaves</tissue>
    </source>
</reference>
<evidence type="ECO:0000256" key="1">
    <source>
        <dbReference type="SAM" id="MobiDB-lite"/>
    </source>
</evidence>
<feature type="region of interest" description="Disordered" evidence="1">
    <location>
        <begin position="195"/>
        <end position="269"/>
    </location>
</feature>
<name>A0ABU6ZQR4_9FABA</name>
<feature type="compositionally biased region" description="Polar residues" evidence="1">
    <location>
        <begin position="197"/>
        <end position="206"/>
    </location>
</feature>
<evidence type="ECO:0000259" key="2">
    <source>
        <dbReference type="Pfam" id="PF26130"/>
    </source>
</evidence>
<dbReference type="Proteomes" id="UP001341840">
    <property type="component" value="Unassembled WGS sequence"/>
</dbReference>
<feature type="compositionally biased region" description="Basic residues" evidence="1">
    <location>
        <begin position="136"/>
        <end position="160"/>
    </location>
</feature>
<dbReference type="Pfam" id="PF26130">
    <property type="entry name" value="PB1-like"/>
    <property type="match status" value="1"/>
</dbReference>
<feature type="compositionally biased region" description="Low complexity" evidence="1">
    <location>
        <begin position="207"/>
        <end position="256"/>
    </location>
</feature>
<feature type="domain" description="PB1-like" evidence="2">
    <location>
        <begin position="2"/>
        <end position="105"/>
    </location>
</feature>
<dbReference type="EMBL" id="JASCZI010273032">
    <property type="protein sequence ID" value="MED6224096.1"/>
    <property type="molecule type" value="Genomic_DNA"/>
</dbReference>
<feature type="region of interest" description="Disordered" evidence="1">
    <location>
        <begin position="118"/>
        <end position="167"/>
    </location>
</feature>
<protein>
    <recommendedName>
        <fullName evidence="2">PB1-like domain-containing protein</fullName>
    </recommendedName>
</protein>
<comment type="caution">
    <text evidence="3">The sequence shown here is derived from an EMBL/GenBank/DDBJ whole genome shotgun (WGS) entry which is preliminary data.</text>
</comment>
<dbReference type="InterPro" id="IPR058594">
    <property type="entry name" value="PB1-like_dom_pln"/>
</dbReference>
<evidence type="ECO:0000313" key="4">
    <source>
        <dbReference type="Proteomes" id="UP001341840"/>
    </source>
</evidence>